<dbReference type="Proteomes" id="UP000515153">
    <property type="component" value="Unplaced"/>
</dbReference>
<dbReference type="Gene3D" id="2.40.160.210">
    <property type="entry name" value="Acyl-CoA thioesterase, double hotdog domain"/>
    <property type="match status" value="1"/>
</dbReference>
<dbReference type="Pfam" id="PF13622">
    <property type="entry name" value="4HBT_3"/>
    <property type="match status" value="1"/>
</dbReference>
<evidence type="ECO:0000259" key="4">
    <source>
        <dbReference type="Pfam" id="PF20789"/>
    </source>
</evidence>
<evidence type="ECO:0000313" key="6">
    <source>
        <dbReference type="RefSeq" id="XP_030986514.1"/>
    </source>
</evidence>
<organism evidence="5 6">
    <name type="scientific">Pyricularia grisea</name>
    <name type="common">Crabgrass-specific blast fungus</name>
    <name type="synonym">Magnaporthe grisea</name>
    <dbReference type="NCBI Taxonomy" id="148305"/>
    <lineage>
        <taxon>Eukaryota</taxon>
        <taxon>Fungi</taxon>
        <taxon>Dikarya</taxon>
        <taxon>Ascomycota</taxon>
        <taxon>Pezizomycotina</taxon>
        <taxon>Sordariomycetes</taxon>
        <taxon>Sordariomycetidae</taxon>
        <taxon>Magnaporthales</taxon>
        <taxon>Pyriculariaceae</taxon>
        <taxon>Pyricularia</taxon>
    </lineage>
</organism>
<dbReference type="GO" id="GO:0009062">
    <property type="term" value="P:fatty acid catabolic process"/>
    <property type="evidence" value="ECO:0007669"/>
    <property type="project" value="TreeGrafter"/>
</dbReference>
<dbReference type="SUPFAM" id="SSF54637">
    <property type="entry name" value="Thioesterase/thiol ester dehydrase-isomerase"/>
    <property type="match status" value="2"/>
</dbReference>
<evidence type="ECO:0000256" key="1">
    <source>
        <dbReference type="ARBA" id="ARBA00006538"/>
    </source>
</evidence>
<reference evidence="6" key="3">
    <citation type="submission" date="2025-08" db="UniProtKB">
        <authorList>
            <consortium name="RefSeq"/>
        </authorList>
    </citation>
    <scope>IDENTIFICATION</scope>
    <source>
        <strain evidence="6">NI907</strain>
    </source>
</reference>
<dbReference type="InterPro" id="IPR049450">
    <property type="entry name" value="ACOT8-like_C"/>
</dbReference>
<dbReference type="GO" id="GO:0005782">
    <property type="term" value="C:peroxisomal matrix"/>
    <property type="evidence" value="ECO:0007669"/>
    <property type="project" value="UniProtKB-SubCell"/>
</dbReference>
<feature type="domain" description="Acyl-CoA thioesterase-like C-terminal" evidence="4">
    <location>
        <begin position="194"/>
        <end position="353"/>
    </location>
</feature>
<proteinExistence type="inferred from homology"/>
<gene>
    <name evidence="6" type="ORF">PgNI_01922</name>
</gene>
<dbReference type="InterPro" id="IPR003703">
    <property type="entry name" value="Acyl_CoA_thio"/>
</dbReference>
<dbReference type="PANTHER" id="PTHR11066:SF34">
    <property type="entry name" value="ACYL-COENZYME A THIOESTERASE 8"/>
    <property type="match status" value="1"/>
</dbReference>
<dbReference type="RefSeq" id="XP_030986514.1">
    <property type="nucleotide sequence ID" value="XM_031121993.1"/>
</dbReference>
<dbReference type="CDD" id="cd03445">
    <property type="entry name" value="Thioesterase_II_repeat2"/>
    <property type="match status" value="1"/>
</dbReference>
<dbReference type="GO" id="GO:0006637">
    <property type="term" value="P:acyl-CoA metabolic process"/>
    <property type="evidence" value="ECO:0007669"/>
    <property type="project" value="InterPro"/>
</dbReference>
<accession>A0A6P8BHG5</accession>
<keyword evidence="5" id="KW-1185">Reference proteome</keyword>
<reference evidence="6" key="1">
    <citation type="journal article" date="2019" name="Mol. Biol. Evol.">
        <title>Blast fungal genomes show frequent chromosomal changes, gene gains and losses, and effector gene turnover.</title>
        <authorList>
            <person name="Gomez Luciano L.B."/>
            <person name="Jason Tsai I."/>
            <person name="Chuma I."/>
            <person name="Tosa Y."/>
            <person name="Chen Y.H."/>
            <person name="Li J.Y."/>
            <person name="Li M.Y."/>
            <person name="Jade Lu M.Y."/>
            <person name="Nakayashiki H."/>
            <person name="Li W.H."/>
        </authorList>
    </citation>
    <scope>NUCLEOTIDE SEQUENCE</scope>
    <source>
        <strain evidence="6">NI907</strain>
    </source>
</reference>
<name>A0A6P8BHG5_PYRGI</name>
<evidence type="ECO:0000256" key="2">
    <source>
        <dbReference type="ARBA" id="ARBA00022801"/>
    </source>
</evidence>
<dbReference type="InterPro" id="IPR049449">
    <property type="entry name" value="TesB_ACOT8-like_N"/>
</dbReference>
<dbReference type="AlphaFoldDB" id="A0A6P8BHG5"/>
<dbReference type="Pfam" id="PF20789">
    <property type="entry name" value="4HBT_3C"/>
    <property type="match status" value="1"/>
</dbReference>
<evidence type="ECO:0000313" key="5">
    <source>
        <dbReference type="Proteomes" id="UP000515153"/>
    </source>
</evidence>
<dbReference type="GO" id="GO:0047617">
    <property type="term" value="F:fatty acyl-CoA hydrolase activity"/>
    <property type="evidence" value="ECO:0007669"/>
    <property type="project" value="InterPro"/>
</dbReference>
<comment type="similarity">
    <text evidence="1">Belongs to the C/M/P thioester hydrolase family.</text>
</comment>
<dbReference type="PANTHER" id="PTHR11066">
    <property type="entry name" value="ACYL-COA THIOESTERASE"/>
    <property type="match status" value="1"/>
</dbReference>
<evidence type="ECO:0000259" key="3">
    <source>
        <dbReference type="Pfam" id="PF13622"/>
    </source>
</evidence>
<protein>
    <recommendedName>
        <fullName evidence="7">Acyl-CoA thioesterase II</fullName>
    </recommendedName>
</protein>
<evidence type="ECO:0008006" key="7">
    <source>
        <dbReference type="Google" id="ProtNLM"/>
    </source>
</evidence>
<dbReference type="GeneID" id="41956905"/>
<dbReference type="InterPro" id="IPR042171">
    <property type="entry name" value="Acyl-CoA_hotdog"/>
</dbReference>
<sequence length="361" mass="39831">MLSKTYRRQNFNKGRCRLVIMSQQAPVEPLVSVVPAPEVGLNVFTSEIPPWTPGKGVRGIFGGFLIAQAVRAAQHSTEPTFAVHALQSVFLKPGKATSQIYYHVDRLADGRNFATRLVRTVQDGAVIFVATVGLQRQDPAGGSLPFRNLEHALPPPDMDGKGPDDIPDASKDHLLFMVGFKTSTSESSSIDDPFEWRHLLDRPAEEAGQPAPPSPPQPTAPHSFRLRSYVRSSPLSRAAGPAEHLASLAFLTDEWLIALVNLAHPEMLSRRRREPLTIETAEQVNTVRAPTIAVQASMHHNVLFHDAGARADGWLISERRTSWAGEGRVLVEQRFWSLETGRLVLSCWQEGLVRLKDGSKL</sequence>
<dbReference type="InterPro" id="IPR029069">
    <property type="entry name" value="HotDog_dom_sf"/>
</dbReference>
<keyword evidence="2" id="KW-0378">Hydrolase</keyword>
<dbReference type="CDD" id="cd03444">
    <property type="entry name" value="Thioesterase_II_repeat1"/>
    <property type="match status" value="1"/>
</dbReference>
<feature type="domain" description="Acyl-CoA thioesterase-like N-terminal HotDog" evidence="3">
    <location>
        <begin position="49"/>
        <end position="132"/>
    </location>
</feature>
<reference evidence="6" key="2">
    <citation type="submission" date="2019-10" db="EMBL/GenBank/DDBJ databases">
        <authorList>
            <consortium name="NCBI Genome Project"/>
        </authorList>
    </citation>
    <scope>NUCLEOTIDE SEQUENCE</scope>
    <source>
        <strain evidence="6">NI907</strain>
    </source>
</reference>
<dbReference type="KEGG" id="pgri:PgNI_01922"/>